<dbReference type="PANTHER" id="PTHR34220">
    <property type="entry name" value="SENSOR HISTIDINE KINASE YPDA"/>
    <property type="match status" value="1"/>
</dbReference>
<keyword evidence="1" id="KW-0175">Coiled coil</keyword>
<gene>
    <name evidence="4" type="ORF">C8E01_10417</name>
</gene>
<dbReference type="GO" id="GO:0016020">
    <property type="term" value="C:membrane"/>
    <property type="evidence" value="ECO:0007669"/>
    <property type="project" value="InterPro"/>
</dbReference>
<dbReference type="GO" id="GO:0000155">
    <property type="term" value="F:phosphorelay sensor kinase activity"/>
    <property type="evidence" value="ECO:0007669"/>
    <property type="project" value="InterPro"/>
</dbReference>
<feature type="domain" description="Signal transduction histidine kinase internal region" evidence="3">
    <location>
        <begin position="168"/>
        <end position="242"/>
    </location>
</feature>
<evidence type="ECO:0000313" key="4">
    <source>
        <dbReference type="EMBL" id="PVY41646.1"/>
    </source>
</evidence>
<reference evidence="4 5" key="1">
    <citation type="submission" date="2018-04" db="EMBL/GenBank/DDBJ databases">
        <title>Genomic Encyclopedia of Type Strains, Phase IV (KMG-IV): sequencing the most valuable type-strain genomes for metagenomic binning, comparative biology and taxonomic classification.</title>
        <authorList>
            <person name="Goeker M."/>
        </authorList>
    </citation>
    <scope>NUCLEOTIDE SEQUENCE [LARGE SCALE GENOMIC DNA]</scope>
    <source>
        <strain evidence="4 5">DSM 100231</strain>
    </source>
</reference>
<dbReference type="InterPro" id="IPR050640">
    <property type="entry name" value="Bact_2-comp_sensor_kinase"/>
</dbReference>
<feature type="transmembrane region" description="Helical" evidence="2">
    <location>
        <begin position="43"/>
        <end position="62"/>
    </location>
</feature>
<dbReference type="InterPro" id="IPR010559">
    <property type="entry name" value="Sig_transdc_His_kin_internal"/>
</dbReference>
<organism evidence="4 5">
    <name type="scientific">Pontibacter virosus</name>
    <dbReference type="NCBI Taxonomy" id="1765052"/>
    <lineage>
        <taxon>Bacteria</taxon>
        <taxon>Pseudomonadati</taxon>
        <taxon>Bacteroidota</taxon>
        <taxon>Cytophagia</taxon>
        <taxon>Cytophagales</taxon>
        <taxon>Hymenobacteraceae</taxon>
        <taxon>Pontibacter</taxon>
    </lineage>
</organism>
<feature type="transmembrane region" description="Helical" evidence="2">
    <location>
        <begin position="69"/>
        <end position="90"/>
    </location>
</feature>
<feature type="coiled-coil region" evidence="1">
    <location>
        <begin position="132"/>
        <end position="168"/>
    </location>
</feature>
<feature type="transmembrane region" description="Helical" evidence="2">
    <location>
        <begin position="12"/>
        <end position="31"/>
    </location>
</feature>
<keyword evidence="4" id="KW-0418">Kinase</keyword>
<dbReference type="EMBL" id="QEKI01000004">
    <property type="protein sequence ID" value="PVY41646.1"/>
    <property type="molecule type" value="Genomic_DNA"/>
</dbReference>
<feature type="transmembrane region" description="Helical" evidence="2">
    <location>
        <begin position="110"/>
        <end position="131"/>
    </location>
</feature>
<keyword evidence="2" id="KW-1133">Transmembrane helix</keyword>
<sequence length="352" mass="41434">MLKRVKYRHILYHVLGWAVFIFYEVSLVTLINPNITALWEWMIWYTLNIGLFYFFAHVVLHYTLRHNKLLLLLELVPAIIGAYLLMQFGIEKLVNPLRETPRGFSPDKIWYLRVTWRCFYFLSFSTAYWFLRQTIKNQKRINQMELERLQAEREKAELEKGLIRSQNALLQAQISPHLLFNTLNFIYNSVQDVSPKASEGVLLLSEVMHYALQRVHDDGKTDLQHEVEHIEKYIALNQLRFSYPLHLQMKCSGRLQGKIPPLLLLTFVENTFKHGDLTDPSQAACISVAHQQDMLHFNTSNKKRKHHGGRGYGIGIQNAKTRLSEFYDEQDYTLTIDEDEHRHAVHLKIKLT</sequence>
<evidence type="ECO:0000256" key="2">
    <source>
        <dbReference type="SAM" id="Phobius"/>
    </source>
</evidence>
<evidence type="ECO:0000259" key="3">
    <source>
        <dbReference type="Pfam" id="PF06580"/>
    </source>
</evidence>
<dbReference type="OrthoDB" id="9792992at2"/>
<evidence type="ECO:0000313" key="5">
    <source>
        <dbReference type="Proteomes" id="UP000245466"/>
    </source>
</evidence>
<keyword evidence="2" id="KW-0472">Membrane</keyword>
<name>A0A2U1AYY7_9BACT</name>
<dbReference type="RefSeq" id="WP_116542713.1">
    <property type="nucleotide sequence ID" value="NZ_QEKI01000004.1"/>
</dbReference>
<dbReference type="AlphaFoldDB" id="A0A2U1AYY7"/>
<accession>A0A2U1AYY7</accession>
<evidence type="ECO:0000256" key="1">
    <source>
        <dbReference type="SAM" id="Coils"/>
    </source>
</evidence>
<dbReference type="Proteomes" id="UP000245466">
    <property type="component" value="Unassembled WGS sequence"/>
</dbReference>
<comment type="caution">
    <text evidence="4">The sequence shown here is derived from an EMBL/GenBank/DDBJ whole genome shotgun (WGS) entry which is preliminary data.</text>
</comment>
<proteinExistence type="predicted"/>
<keyword evidence="2" id="KW-0812">Transmembrane</keyword>
<dbReference type="Pfam" id="PF06580">
    <property type="entry name" value="His_kinase"/>
    <property type="match status" value="1"/>
</dbReference>
<keyword evidence="5" id="KW-1185">Reference proteome</keyword>
<keyword evidence="4" id="KW-0808">Transferase</keyword>
<dbReference type="PANTHER" id="PTHR34220:SF7">
    <property type="entry name" value="SENSOR HISTIDINE KINASE YPDA"/>
    <property type="match status" value="1"/>
</dbReference>
<protein>
    <submittedName>
        <fullName evidence="4">Histidine kinase</fullName>
    </submittedName>
</protein>